<organism evidence="2 3">
    <name type="scientific">Sanghuangporus baumii</name>
    <name type="common">Phellinus baumii</name>
    <dbReference type="NCBI Taxonomy" id="108892"/>
    <lineage>
        <taxon>Eukaryota</taxon>
        <taxon>Fungi</taxon>
        <taxon>Dikarya</taxon>
        <taxon>Basidiomycota</taxon>
        <taxon>Agaricomycotina</taxon>
        <taxon>Agaricomycetes</taxon>
        <taxon>Hymenochaetales</taxon>
        <taxon>Hymenochaetaceae</taxon>
        <taxon>Sanghuangporus</taxon>
    </lineage>
</organism>
<dbReference type="Proteomes" id="UP000757232">
    <property type="component" value="Unassembled WGS sequence"/>
</dbReference>
<evidence type="ECO:0000313" key="3">
    <source>
        <dbReference type="Proteomes" id="UP000757232"/>
    </source>
</evidence>
<feature type="compositionally biased region" description="Low complexity" evidence="1">
    <location>
        <begin position="354"/>
        <end position="367"/>
    </location>
</feature>
<evidence type="ECO:0000313" key="2">
    <source>
        <dbReference type="EMBL" id="OCB85835.1"/>
    </source>
</evidence>
<protein>
    <submittedName>
        <fullName evidence="2">Uncharacterized protein</fullName>
    </submittedName>
</protein>
<proteinExistence type="predicted"/>
<feature type="region of interest" description="Disordered" evidence="1">
    <location>
        <begin position="125"/>
        <end position="369"/>
    </location>
</feature>
<keyword evidence="3" id="KW-1185">Reference proteome</keyword>
<dbReference type="EMBL" id="LNZH02000207">
    <property type="protein sequence ID" value="OCB85835.1"/>
    <property type="molecule type" value="Genomic_DNA"/>
</dbReference>
<dbReference type="OrthoDB" id="3262817at2759"/>
<dbReference type="AlphaFoldDB" id="A0A9Q5HTX1"/>
<accession>A0A9Q5HTX1</accession>
<sequence>MLVSSILNPSARSSVQLLVVHFNDERVLVPAELHAKYSDLQGFIVKEWGFESPDVFYVETDELDICAGKRVRIHEEAWFGVKDVVGNVYVRIRRSKRDDLKGPRYNQISKRDDLKGQRYNQMSLSVKDEVKHEDALTSQAASESADEAEVEQQTRTEIPKNEITEETPTIRMPSESADEAEVEQQTRTEFPKSEITEETPTIRRREQESKQDKKDQPESPKKQKPQGDTLNLFNDEVDADVPGASGTRADGDEQKEESSPDTLNLFNDEVDADVPGASGARADKDEQKEESSPGTENTPAPRPTWKSLLGSLHRSTSNGSSNNSANAPHTASTIGTPAFNTPVPVSKTRSKAESSATAATDGAAAAMGGSGGDLERVLIVVEPPPDSIYEARGFRIRREHSVRTVLKGACKAFKIDYTKTRLRMVTEVDENSQGDGELITVKCNDADTMNSLDIEDNQRFVIEMVDEDEDGDGESEA</sequence>
<reference evidence="2" key="1">
    <citation type="submission" date="2016-06" db="EMBL/GenBank/DDBJ databases">
        <title>Draft Genome sequence of the fungus Inonotus baumii.</title>
        <authorList>
            <person name="Zhu H."/>
            <person name="Lin W."/>
        </authorList>
    </citation>
    <scope>NUCLEOTIDE SEQUENCE</scope>
    <source>
        <strain evidence="2">821</strain>
    </source>
</reference>
<feature type="compositionally biased region" description="Low complexity" evidence="1">
    <location>
        <begin position="317"/>
        <end position="327"/>
    </location>
</feature>
<evidence type="ECO:0000256" key="1">
    <source>
        <dbReference type="SAM" id="MobiDB-lite"/>
    </source>
</evidence>
<feature type="compositionally biased region" description="Basic and acidic residues" evidence="1">
    <location>
        <begin position="249"/>
        <end position="258"/>
    </location>
</feature>
<feature type="compositionally biased region" description="Basic and acidic residues" evidence="1">
    <location>
        <begin position="126"/>
        <end position="135"/>
    </location>
</feature>
<feature type="compositionally biased region" description="Polar residues" evidence="1">
    <location>
        <begin position="329"/>
        <end position="339"/>
    </location>
</feature>
<name>A0A9Q5HTX1_SANBA</name>
<gene>
    <name evidence="2" type="ORF">A7U60_g7188</name>
</gene>
<feature type="compositionally biased region" description="Basic and acidic residues" evidence="1">
    <location>
        <begin position="281"/>
        <end position="291"/>
    </location>
</feature>
<comment type="caution">
    <text evidence="2">The sequence shown here is derived from an EMBL/GenBank/DDBJ whole genome shotgun (WGS) entry which is preliminary data.</text>
</comment>
<feature type="compositionally biased region" description="Basic and acidic residues" evidence="1">
    <location>
        <begin position="152"/>
        <end position="163"/>
    </location>
</feature>
<feature type="compositionally biased region" description="Basic and acidic residues" evidence="1">
    <location>
        <begin position="184"/>
        <end position="221"/>
    </location>
</feature>